<dbReference type="Gene3D" id="3.30.565.10">
    <property type="entry name" value="Histidine kinase-like ATPase, C-terminal domain"/>
    <property type="match status" value="1"/>
</dbReference>
<evidence type="ECO:0000313" key="9">
    <source>
        <dbReference type="EMBL" id="OYW98283.1"/>
    </source>
</evidence>
<dbReference type="InterPro" id="IPR005467">
    <property type="entry name" value="His_kinase_dom"/>
</dbReference>
<name>A0A258CSD1_CAUVI</name>
<dbReference type="Pfam" id="PF02518">
    <property type="entry name" value="HATPase_c"/>
    <property type="match status" value="1"/>
</dbReference>
<reference evidence="9 10" key="1">
    <citation type="submission" date="2017-03" db="EMBL/GenBank/DDBJ databases">
        <title>Lifting the veil on microbial sulfur biogeochemistry in mining wastewaters.</title>
        <authorList>
            <person name="Kantor R.S."/>
            <person name="Colenbrander Nelson T."/>
            <person name="Marshall S."/>
            <person name="Bennett D."/>
            <person name="Apte S."/>
            <person name="Camacho D."/>
            <person name="Thomas B.C."/>
            <person name="Warren L.A."/>
            <person name="Banfield J.F."/>
        </authorList>
    </citation>
    <scope>NUCLEOTIDE SEQUENCE [LARGE SCALE GENOMIC DNA]</scope>
    <source>
        <strain evidence="9">32-67-7</strain>
    </source>
</reference>
<keyword evidence="7" id="KW-1133">Transmembrane helix</keyword>
<organism evidence="9 10">
    <name type="scientific">Caulobacter vibrioides</name>
    <name type="common">Caulobacter crescentus</name>
    <dbReference type="NCBI Taxonomy" id="155892"/>
    <lineage>
        <taxon>Bacteria</taxon>
        <taxon>Pseudomonadati</taxon>
        <taxon>Pseudomonadota</taxon>
        <taxon>Alphaproteobacteria</taxon>
        <taxon>Caulobacterales</taxon>
        <taxon>Caulobacteraceae</taxon>
        <taxon>Caulobacter</taxon>
    </lineage>
</organism>
<dbReference type="SMART" id="SM00387">
    <property type="entry name" value="HATPase_c"/>
    <property type="match status" value="1"/>
</dbReference>
<dbReference type="SUPFAM" id="SSF55874">
    <property type="entry name" value="ATPase domain of HSP90 chaperone/DNA topoisomerase II/histidine kinase"/>
    <property type="match status" value="1"/>
</dbReference>
<dbReference type="GO" id="GO:0004673">
    <property type="term" value="F:protein histidine kinase activity"/>
    <property type="evidence" value="ECO:0007669"/>
    <property type="project" value="UniProtKB-EC"/>
</dbReference>
<protein>
    <recommendedName>
        <fullName evidence="2">histidine kinase</fullName>
        <ecNumber evidence="2">2.7.13.3</ecNumber>
    </recommendedName>
</protein>
<comment type="caution">
    <text evidence="9">The sequence shown here is derived from an EMBL/GenBank/DDBJ whole genome shotgun (WGS) entry which is preliminary data.</text>
</comment>
<gene>
    <name evidence="9" type="ORF">B7Z12_20125</name>
</gene>
<sequence length="87" mass="9049">GKIRVDAVAVGEARMTLTVDDDGPGLPPEERAQALKRGQRLDENAPGSGLGLSIVDELARAYGGSVQLDESPLGGLRVTLELPRAVS</sequence>
<evidence type="ECO:0000313" key="10">
    <source>
        <dbReference type="Proteomes" id="UP000215616"/>
    </source>
</evidence>
<evidence type="ECO:0000256" key="1">
    <source>
        <dbReference type="ARBA" id="ARBA00000085"/>
    </source>
</evidence>
<dbReference type="AlphaFoldDB" id="A0A258CSD1"/>
<dbReference type="InterPro" id="IPR050428">
    <property type="entry name" value="TCS_sensor_his_kinase"/>
</dbReference>
<keyword evidence="6 9" id="KW-0418">Kinase</keyword>
<dbReference type="InterPro" id="IPR036890">
    <property type="entry name" value="HATPase_C_sf"/>
</dbReference>
<dbReference type="GO" id="GO:0005886">
    <property type="term" value="C:plasma membrane"/>
    <property type="evidence" value="ECO:0007669"/>
    <property type="project" value="TreeGrafter"/>
</dbReference>
<evidence type="ECO:0000256" key="3">
    <source>
        <dbReference type="ARBA" id="ARBA00022553"/>
    </source>
</evidence>
<dbReference type="EMBL" id="NCDQ01000523">
    <property type="protein sequence ID" value="OYW98283.1"/>
    <property type="molecule type" value="Genomic_DNA"/>
</dbReference>
<evidence type="ECO:0000256" key="2">
    <source>
        <dbReference type="ARBA" id="ARBA00012438"/>
    </source>
</evidence>
<dbReference type="Proteomes" id="UP000215616">
    <property type="component" value="Unassembled WGS sequence"/>
</dbReference>
<keyword evidence="5" id="KW-0812">Transmembrane</keyword>
<dbReference type="PROSITE" id="PS50109">
    <property type="entry name" value="HIS_KIN"/>
    <property type="match status" value="1"/>
</dbReference>
<dbReference type="EC" id="2.7.13.3" evidence="2"/>
<evidence type="ECO:0000259" key="8">
    <source>
        <dbReference type="PROSITE" id="PS50109"/>
    </source>
</evidence>
<evidence type="ECO:0000256" key="5">
    <source>
        <dbReference type="ARBA" id="ARBA00022692"/>
    </source>
</evidence>
<dbReference type="PANTHER" id="PTHR45436:SF5">
    <property type="entry name" value="SENSOR HISTIDINE KINASE TRCS"/>
    <property type="match status" value="1"/>
</dbReference>
<keyword evidence="3" id="KW-0597">Phosphoprotein</keyword>
<feature type="domain" description="Histidine kinase" evidence="8">
    <location>
        <begin position="1"/>
        <end position="86"/>
    </location>
</feature>
<feature type="non-terminal residue" evidence="9">
    <location>
        <position position="1"/>
    </location>
</feature>
<evidence type="ECO:0000256" key="7">
    <source>
        <dbReference type="ARBA" id="ARBA00022989"/>
    </source>
</evidence>
<accession>A0A258CSD1</accession>
<dbReference type="GO" id="GO:0000160">
    <property type="term" value="P:phosphorelay signal transduction system"/>
    <property type="evidence" value="ECO:0007669"/>
    <property type="project" value="TreeGrafter"/>
</dbReference>
<keyword evidence="7" id="KW-0472">Membrane</keyword>
<evidence type="ECO:0000256" key="4">
    <source>
        <dbReference type="ARBA" id="ARBA00022679"/>
    </source>
</evidence>
<proteinExistence type="predicted"/>
<dbReference type="PANTHER" id="PTHR45436">
    <property type="entry name" value="SENSOR HISTIDINE KINASE YKOH"/>
    <property type="match status" value="1"/>
</dbReference>
<comment type="catalytic activity">
    <reaction evidence="1">
        <text>ATP + protein L-histidine = ADP + protein N-phospho-L-histidine.</text>
        <dbReference type="EC" id="2.7.13.3"/>
    </reaction>
</comment>
<keyword evidence="4" id="KW-0808">Transferase</keyword>
<dbReference type="InterPro" id="IPR003594">
    <property type="entry name" value="HATPase_dom"/>
</dbReference>
<evidence type="ECO:0000256" key="6">
    <source>
        <dbReference type="ARBA" id="ARBA00022777"/>
    </source>
</evidence>